<dbReference type="PANTHER" id="PTHR23011">
    <property type="entry name" value="CYCLIC NUCLEOTIDE-BINDING DOMAIN CONTAINING PROTEIN"/>
    <property type="match status" value="1"/>
</dbReference>
<accession>A0A3B0Z3D0</accession>
<dbReference type="GO" id="GO:0004792">
    <property type="term" value="F:thiosulfate-cyanide sulfurtransferase activity"/>
    <property type="evidence" value="ECO:0007669"/>
    <property type="project" value="InterPro"/>
</dbReference>
<dbReference type="PRINTS" id="PR00103">
    <property type="entry name" value="CAMPKINASE"/>
</dbReference>
<evidence type="ECO:0000259" key="2">
    <source>
        <dbReference type="PROSITE" id="PS50206"/>
    </source>
</evidence>
<dbReference type="Pfam" id="PF00027">
    <property type="entry name" value="cNMP_binding"/>
    <property type="match status" value="1"/>
</dbReference>
<dbReference type="PROSITE" id="PS00888">
    <property type="entry name" value="CNMP_BINDING_1"/>
    <property type="match status" value="1"/>
</dbReference>
<dbReference type="InterPro" id="IPR014710">
    <property type="entry name" value="RmlC-like_jellyroll"/>
</dbReference>
<dbReference type="AlphaFoldDB" id="A0A3B0Z3D0"/>
<dbReference type="PANTHER" id="PTHR23011:SF28">
    <property type="entry name" value="CYCLIC NUCLEOTIDE-BINDING DOMAIN CONTAINING PROTEIN"/>
    <property type="match status" value="1"/>
</dbReference>
<gene>
    <name evidence="3" type="ORF">MNBD_GAMMA17-724</name>
</gene>
<reference evidence="3" key="1">
    <citation type="submission" date="2018-06" db="EMBL/GenBank/DDBJ databases">
        <authorList>
            <person name="Zhirakovskaya E."/>
        </authorList>
    </citation>
    <scope>NUCLEOTIDE SEQUENCE</scope>
</reference>
<dbReference type="InterPro" id="IPR001307">
    <property type="entry name" value="Thiosulphate_STrfase_CS"/>
</dbReference>
<feature type="domain" description="Cyclic nucleotide-binding" evidence="1">
    <location>
        <begin position="162"/>
        <end position="266"/>
    </location>
</feature>
<dbReference type="PROSITE" id="PS50042">
    <property type="entry name" value="CNMP_BINDING_3"/>
    <property type="match status" value="1"/>
</dbReference>
<dbReference type="InterPro" id="IPR018490">
    <property type="entry name" value="cNMP-bd_dom_sf"/>
</dbReference>
<dbReference type="InterPro" id="IPR018488">
    <property type="entry name" value="cNMP-bd_CS"/>
</dbReference>
<dbReference type="Gene3D" id="3.40.250.10">
    <property type="entry name" value="Rhodanese-like domain"/>
    <property type="match status" value="1"/>
</dbReference>
<proteinExistence type="predicted"/>
<dbReference type="PROSITE" id="PS50206">
    <property type="entry name" value="RHODANESE_3"/>
    <property type="match status" value="1"/>
</dbReference>
<dbReference type="SMART" id="SM00450">
    <property type="entry name" value="RHOD"/>
    <property type="match status" value="1"/>
</dbReference>
<evidence type="ECO:0000313" key="3">
    <source>
        <dbReference type="EMBL" id="VAW87728.1"/>
    </source>
</evidence>
<dbReference type="CDD" id="cd00158">
    <property type="entry name" value="RHOD"/>
    <property type="match status" value="1"/>
</dbReference>
<protein>
    <submittedName>
        <fullName evidence="3">Uncharacterized protein</fullName>
    </submittedName>
</protein>
<dbReference type="InterPro" id="IPR036873">
    <property type="entry name" value="Rhodanese-like_dom_sf"/>
</dbReference>
<sequence>MLEADNKRVIPLEKLDCDKLAAQLYCCSPLSTMNEAQIPVLISLSVVERYPSGTQLYSDGVPNDVVLYLLKGGLEVIQAGNQSTIQADSDEALKPFSSKHFATAAITTSGEVDLIHIEKELIETLTAWGQISAPETEVVMSEEGIVTIDRASWLNSMIKSPTFRKLPAANIEELLNKLEPIRVNAGDLIIRQGDQGDYFYMINNGVALVTINPENDEDSVIMAELNEGASFGEAALISDKPRNATITMVEDGVLLRLSKDDFINLLKQPTLRWVEFDKAEGIIRRGAKWIDVRMAEEYERGHIPGAINIPMRDLHKCARELNKNIPYICYCETSTRSSAAAFVLSQYEIRTAVLKGGIEMLSEDCLETSSAAA</sequence>
<dbReference type="Pfam" id="PF00581">
    <property type="entry name" value="Rhodanese"/>
    <property type="match status" value="1"/>
</dbReference>
<feature type="domain" description="Rhodanese" evidence="2">
    <location>
        <begin position="283"/>
        <end position="370"/>
    </location>
</feature>
<organism evidence="3">
    <name type="scientific">hydrothermal vent metagenome</name>
    <dbReference type="NCBI Taxonomy" id="652676"/>
    <lineage>
        <taxon>unclassified sequences</taxon>
        <taxon>metagenomes</taxon>
        <taxon>ecological metagenomes</taxon>
    </lineage>
</organism>
<dbReference type="SUPFAM" id="SSF51206">
    <property type="entry name" value="cAMP-binding domain-like"/>
    <property type="match status" value="2"/>
</dbReference>
<dbReference type="InterPro" id="IPR000595">
    <property type="entry name" value="cNMP-bd_dom"/>
</dbReference>
<dbReference type="EMBL" id="UOFQ01000072">
    <property type="protein sequence ID" value="VAW87728.1"/>
    <property type="molecule type" value="Genomic_DNA"/>
</dbReference>
<dbReference type="SMART" id="SM00100">
    <property type="entry name" value="cNMP"/>
    <property type="match status" value="1"/>
</dbReference>
<dbReference type="InterPro" id="IPR001763">
    <property type="entry name" value="Rhodanese-like_dom"/>
</dbReference>
<evidence type="ECO:0000259" key="1">
    <source>
        <dbReference type="PROSITE" id="PS50042"/>
    </source>
</evidence>
<dbReference type="PROSITE" id="PS00380">
    <property type="entry name" value="RHODANESE_1"/>
    <property type="match status" value="1"/>
</dbReference>
<name>A0A3B0Z3D0_9ZZZZ</name>
<dbReference type="SUPFAM" id="SSF52821">
    <property type="entry name" value="Rhodanese/Cell cycle control phosphatase"/>
    <property type="match status" value="1"/>
</dbReference>
<dbReference type="Gene3D" id="2.60.120.10">
    <property type="entry name" value="Jelly Rolls"/>
    <property type="match status" value="1"/>
</dbReference>
<dbReference type="CDD" id="cd00038">
    <property type="entry name" value="CAP_ED"/>
    <property type="match status" value="1"/>
</dbReference>